<evidence type="ECO:0000313" key="1">
    <source>
        <dbReference type="EMBL" id="MBV4462467.1"/>
    </source>
</evidence>
<dbReference type="Proteomes" id="UP000886900">
    <property type="component" value="Unassembled WGS sequence"/>
</dbReference>
<evidence type="ECO:0000313" key="2">
    <source>
        <dbReference type="Proteomes" id="UP000886900"/>
    </source>
</evidence>
<accession>A0ABS6PQW7</accession>
<dbReference type="RefSeq" id="WP_217854580.1">
    <property type="nucleotide sequence ID" value="NZ_JAHSTV010000002.1"/>
</dbReference>
<organism evidence="1 2">
    <name type="scientific">Pseudomonas farris</name>
    <dbReference type="NCBI Taxonomy" id="2841207"/>
    <lineage>
        <taxon>Bacteria</taxon>
        <taxon>Pseudomonadati</taxon>
        <taxon>Pseudomonadota</taxon>
        <taxon>Gammaproteobacteria</taxon>
        <taxon>Pseudomonadales</taxon>
        <taxon>Pseudomonadaceae</taxon>
        <taxon>Pseudomonas</taxon>
    </lineage>
</organism>
<name>A0ABS6PQW7_9PSED</name>
<protein>
    <submittedName>
        <fullName evidence="1">Uncharacterized protein</fullName>
    </submittedName>
</protein>
<dbReference type="EMBL" id="JAHSTV010000002">
    <property type="protein sequence ID" value="MBV4462467.1"/>
    <property type="molecule type" value="Genomic_DNA"/>
</dbReference>
<keyword evidence="2" id="KW-1185">Reference proteome</keyword>
<proteinExistence type="predicted"/>
<reference evidence="1" key="1">
    <citation type="submission" date="2021-06" db="EMBL/GenBank/DDBJ databases">
        <title>Updating the genus Pseudomonas: Description of 43 new species and partition of the Pseudomonas putida group.</title>
        <authorList>
            <person name="Girard L."/>
            <person name="Lood C."/>
            <person name="Vandamme P."/>
            <person name="Rokni-Zadeh H."/>
            <person name="Van Noort V."/>
            <person name="Hofte M."/>
            <person name="Lavigne R."/>
            <person name="De Mot R."/>
        </authorList>
    </citation>
    <scope>NUCLEOTIDE SEQUENCE</scope>
    <source>
        <strain evidence="1">SWRI79</strain>
    </source>
</reference>
<gene>
    <name evidence="1" type="ORF">KVG95_03880</name>
</gene>
<sequence>MNTIGVQRAKRILDFENRALNIGQWQRDEVAEAVRPLRDQAVAEEGHFGRAAILELSRGRGGTSE</sequence>
<comment type="caution">
    <text evidence="1">The sequence shown here is derived from an EMBL/GenBank/DDBJ whole genome shotgun (WGS) entry which is preliminary data.</text>
</comment>